<evidence type="ECO:0000313" key="3">
    <source>
        <dbReference type="Proteomes" id="UP000593565"/>
    </source>
</evidence>
<proteinExistence type="predicted"/>
<feature type="signal peptide" evidence="1">
    <location>
        <begin position="1"/>
        <end position="16"/>
    </location>
</feature>
<organism evidence="2 3">
    <name type="scientific">Ameiurus melas</name>
    <name type="common">Black bullhead</name>
    <name type="synonym">Silurus melas</name>
    <dbReference type="NCBI Taxonomy" id="219545"/>
    <lineage>
        <taxon>Eukaryota</taxon>
        <taxon>Metazoa</taxon>
        <taxon>Chordata</taxon>
        <taxon>Craniata</taxon>
        <taxon>Vertebrata</taxon>
        <taxon>Euteleostomi</taxon>
        <taxon>Actinopterygii</taxon>
        <taxon>Neopterygii</taxon>
        <taxon>Teleostei</taxon>
        <taxon>Ostariophysi</taxon>
        <taxon>Siluriformes</taxon>
        <taxon>Ictaluridae</taxon>
        <taxon>Ameiurus</taxon>
    </lineage>
</organism>
<gene>
    <name evidence="2" type="ORF">AMELA_G00155960</name>
</gene>
<reference evidence="2 3" key="1">
    <citation type="submission" date="2020-02" db="EMBL/GenBank/DDBJ databases">
        <title>A chromosome-scale genome assembly of the black bullhead catfish (Ameiurus melas).</title>
        <authorList>
            <person name="Wen M."/>
            <person name="Zham M."/>
            <person name="Cabau C."/>
            <person name="Klopp C."/>
            <person name="Donnadieu C."/>
            <person name="Roques C."/>
            <person name="Bouchez O."/>
            <person name="Lampietro C."/>
            <person name="Jouanno E."/>
            <person name="Herpin A."/>
            <person name="Louis A."/>
            <person name="Berthelot C."/>
            <person name="Parey E."/>
            <person name="Roest-Crollius H."/>
            <person name="Braasch I."/>
            <person name="Postlethwait J."/>
            <person name="Robinson-Rechavi M."/>
            <person name="Echchiki A."/>
            <person name="Begum T."/>
            <person name="Montfort J."/>
            <person name="Schartl M."/>
            <person name="Bobe J."/>
            <person name="Guiguen Y."/>
        </authorList>
    </citation>
    <scope>NUCLEOTIDE SEQUENCE [LARGE SCALE GENOMIC DNA]</scope>
    <source>
        <strain evidence="2">M_S1</strain>
        <tissue evidence="2">Blood</tissue>
    </source>
</reference>
<accession>A0A7J6ADY5</accession>
<keyword evidence="1" id="KW-0732">Signal</keyword>
<dbReference type="AlphaFoldDB" id="A0A7J6ADY5"/>
<dbReference type="EMBL" id="JAAGNN010000013">
    <property type="protein sequence ID" value="KAF4081016.1"/>
    <property type="molecule type" value="Genomic_DNA"/>
</dbReference>
<comment type="caution">
    <text evidence="2">The sequence shown here is derived from an EMBL/GenBank/DDBJ whole genome shotgun (WGS) entry which is preliminary data.</text>
</comment>
<evidence type="ECO:0000313" key="2">
    <source>
        <dbReference type="EMBL" id="KAF4081016.1"/>
    </source>
</evidence>
<dbReference type="Proteomes" id="UP000593565">
    <property type="component" value="Unassembled WGS sequence"/>
</dbReference>
<sequence length="146" mass="16603">MKIFLLFLLTIVVAAAAPHVPSASDNCKLQHFLLAEILEHVKVLEGQDVNKSSWTYVENVITPEHCTLENFCKAGEVLSAYKAEELGLNDKDWLLPRSLVAYTRNTHCNVSSSLDRVEFPQFLENIKLCCQKEYRKTCNQKKHPIA</sequence>
<name>A0A7J6ADY5_AMEME</name>
<keyword evidence="3" id="KW-1185">Reference proteome</keyword>
<feature type="chain" id="PRO_5029780412" description="Interleukin" evidence="1">
    <location>
        <begin position="17"/>
        <end position="146"/>
    </location>
</feature>
<evidence type="ECO:0008006" key="4">
    <source>
        <dbReference type="Google" id="ProtNLM"/>
    </source>
</evidence>
<evidence type="ECO:0000256" key="1">
    <source>
        <dbReference type="SAM" id="SignalP"/>
    </source>
</evidence>
<protein>
    <recommendedName>
        <fullName evidence="4">Interleukin</fullName>
    </recommendedName>
</protein>